<dbReference type="Proteomes" id="UP000064525">
    <property type="component" value="Chromosome I"/>
</dbReference>
<dbReference type="InterPro" id="IPR001754">
    <property type="entry name" value="OMPdeCOase_dom"/>
</dbReference>
<protein>
    <recommendedName>
        <fullName evidence="4 11">Orotidine 5'-phosphate decarboxylase</fullName>
        <ecNumber evidence="3 11">4.1.1.23</ecNumber>
    </recommendedName>
</protein>
<dbReference type="PROSITE" id="PS00156">
    <property type="entry name" value="OMPDECASE"/>
    <property type="match status" value="1"/>
</dbReference>
<comment type="pathway">
    <text evidence="2 11">Pyrimidine metabolism; UMP biosynthesis via de novo pathway; UMP from orotate: step 2/2.</text>
</comment>
<comment type="function">
    <text evidence="1">Catalyzes the decarboxylation of orotidine 5'-monophosphate (OMP) to uridine 5'-monophosphate (UMP).</text>
</comment>
<feature type="binding site" evidence="10">
    <location>
        <position position="191"/>
    </location>
    <ligand>
        <name>substrate</name>
    </ligand>
</feature>
<dbReference type="PANTHER" id="PTHR32119:SF2">
    <property type="entry name" value="OROTIDINE 5'-PHOSPHATE DECARBOXYLASE"/>
    <property type="match status" value="1"/>
</dbReference>
<dbReference type="UniPathway" id="UPA00070">
    <property type="reaction ID" value="UER00120"/>
</dbReference>
<dbReference type="STRING" id="76936.BN2458_PEG1241"/>
<dbReference type="CDD" id="cd04725">
    <property type="entry name" value="OMP_decarboxylase_like"/>
    <property type="match status" value="1"/>
</dbReference>
<evidence type="ECO:0000256" key="2">
    <source>
        <dbReference type="ARBA" id="ARBA00004861"/>
    </source>
</evidence>
<feature type="active site" description="For OMPdecase activity" evidence="9">
    <location>
        <position position="69"/>
    </location>
</feature>
<reference evidence="14 15" key="1">
    <citation type="journal article" date="2014" name="Genome Announc.">
        <title>Draft genome sequences of eight enterohepatic helicobacter species isolated from both laboratory and wild rodents.</title>
        <authorList>
            <person name="Sheh A."/>
            <person name="Shen Z."/>
            <person name="Fox J.G."/>
        </authorList>
    </citation>
    <scope>NUCLEOTIDE SEQUENCE [LARGE SCALE GENOMIC DNA]</scope>
    <source>
        <strain evidence="14 15">MIT 98-6810</strain>
    </source>
</reference>
<dbReference type="Gene3D" id="3.20.20.70">
    <property type="entry name" value="Aldolase class I"/>
    <property type="match status" value="1"/>
</dbReference>
<comment type="similarity">
    <text evidence="11">Belongs to the OMP decarboxylase family.</text>
</comment>
<dbReference type="OrthoDB" id="9806203at2"/>
<evidence type="ECO:0000256" key="5">
    <source>
        <dbReference type="ARBA" id="ARBA00022793"/>
    </source>
</evidence>
<evidence type="ECO:0000256" key="1">
    <source>
        <dbReference type="ARBA" id="ARBA00002356"/>
    </source>
</evidence>
<proteinExistence type="inferred from homology"/>
<dbReference type="NCBIfam" id="NF001273">
    <property type="entry name" value="PRK00230.1"/>
    <property type="match status" value="1"/>
</dbReference>
<dbReference type="EMBL" id="LN907858">
    <property type="protein sequence ID" value="CUU40126.1"/>
    <property type="molecule type" value="Genomic_DNA"/>
</dbReference>
<evidence type="ECO:0000256" key="3">
    <source>
        <dbReference type="ARBA" id="ARBA00012321"/>
    </source>
</evidence>
<dbReference type="NCBIfam" id="TIGR01740">
    <property type="entry name" value="pyrF"/>
    <property type="match status" value="1"/>
</dbReference>
<feature type="binding site" evidence="10">
    <location>
        <position position="36"/>
    </location>
    <ligand>
        <name>substrate</name>
    </ligand>
</feature>
<dbReference type="GeneID" id="78151439"/>
<organism evidence="13 16">
    <name type="scientific">Helicobacter typhlonius</name>
    <dbReference type="NCBI Taxonomy" id="76936"/>
    <lineage>
        <taxon>Bacteria</taxon>
        <taxon>Pseudomonadati</taxon>
        <taxon>Campylobacterota</taxon>
        <taxon>Epsilonproteobacteria</taxon>
        <taxon>Campylobacterales</taxon>
        <taxon>Helicobacteraceae</taxon>
        <taxon>Helicobacter</taxon>
    </lineage>
</organism>
<dbReference type="InterPro" id="IPR011060">
    <property type="entry name" value="RibuloseP-bd_barrel"/>
</dbReference>
<dbReference type="AlphaFoldDB" id="A0A099UF84"/>
<keyword evidence="7 11" id="KW-0456">Lyase</keyword>
<evidence type="ECO:0000259" key="12">
    <source>
        <dbReference type="SMART" id="SM00934"/>
    </source>
</evidence>
<name>A0A099UF84_9HELI</name>
<dbReference type="PATRIC" id="fig|76936.10.peg.1212"/>
<keyword evidence="15" id="KW-1185">Reference proteome</keyword>
<dbReference type="Pfam" id="PF00215">
    <property type="entry name" value="OMPdecase"/>
    <property type="match status" value="1"/>
</dbReference>
<dbReference type="GO" id="GO:0005829">
    <property type="term" value="C:cytosol"/>
    <property type="evidence" value="ECO:0007669"/>
    <property type="project" value="TreeGrafter"/>
</dbReference>
<evidence type="ECO:0000256" key="8">
    <source>
        <dbReference type="ARBA" id="ARBA00049157"/>
    </source>
</evidence>
<evidence type="ECO:0000256" key="7">
    <source>
        <dbReference type="ARBA" id="ARBA00023239"/>
    </source>
</evidence>
<evidence type="ECO:0000256" key="11">
    <source>
        <dbReference type="RuleBase" id="RU000512"/>
    </source>
</evidence>
<dbReference type="EC" id="4.1.1.23" evidence="3 11"/>
<gene>
    <name evidence="13" type="ORF">BN2458_PEG1241</name>
    <name evidence="14" type="ORF">LS75_004715</name>
</gene>
<dbReference type="PANTHER" id="PTHR32119">
    <property type="entry name" value="OROTIDINE 5'-PHOSPHATE DECARBOXYLASE"/>
    <property type="match status" value="1"/>
</dbReference>
<evidence type="ECO:0000256" key="6">
    <source>
        <dbReference type="ARBA" id="ARBA00022975"/>
    </source>
</evidence>
<dbReference type="SMART" id="SM00934">
    <property type="entry name" value="OMPdecase"/>
    <property type="match status" value="1"/>
</dbReference>
<comment type="catalytic activity">
    <reaction evidence="8 11">
        <text>orotidine 5'-phosphate + H(+) = UMP + CO2</text>
        <dbReference type="Rhea" id="RHEA:11596"/>
        <dbReference type="ChEBI" id="CHEBI:15378"/>
        <dbReference type="ChEBI" id="CHEBI:16526"/>
        <dbReference type="ChEBI" id="CHEBI:57538"/>
        <dbReference type="ChEBI" id="CHEBI:57865"/>
        <dbReference type="EC" id="4.1.1.23"/>
    </reaction>
</comment>
<reference evidence="13" key="3">
    <citation type="submission" date="2015-11" db="EMBL/GenBank/DDBJ databases">
        <authorList>
            <person name="Zhang Y."/>
            <person name="Guo Z."/>
        </authorList>
    </citation>
    <scope>NUCLEOTIDE SEQUENCE</scope>
    <source>
        <strain evidence="13">1</strain>
    </source>
</reference>
<reference evidence="16" key="2">
    <citation type="submission" date="2015-11" db="EMBL/GenBank/DDBJ databases">
        <authorList>
            <person name="Anvar S.Y."/>
        </authorList>
    </citation>
    <scope>NUCLEOTIDE SEQUENCE [LARGE SCALE GENOMIC DNA]</scope>
</reference>
<dbReference type="InterPro" id="IPR018089">
    <property type="entry name" value="OMPdecase_AS"/>
</dbReference>
<feature type="binding site" evidence="10">
    <location>
        <position position="122"/>
    </location>
    <ligand>
        <name>substrate</name>
    </ligand>
</feature>
<dbReference type="GO" id="GO:0044205">
    <property type="term" value="P:'de novo' UMP biosynthetic process"/>
    <property type="evidence" value="ECO:0007669"/>
    <property type="project" value="UniProtKB-UniPathway"/>
</dbReference>
<accession>A0A099UF84</accession>
<evidence type="ECO:0000256" key="10">
    <source>
        <dbReference type="PIRSR" id="PIRSR614732-2"/>
    </source>
</evidence>
<dbReference type="KEGG" id="hty:BN2458_PEG1241"/>
<dbReference type="InterPro" id="IPR014732">
    <property type="entry name" value="OMPdecase"/>
</dbReference>
<sequence length="232" mass="25844">MKLCIALDNPSLEQNLTLLHSLQTLNPKHKQNIWLKVGLRSFIRDGIAGLEMIRKYGNYRIFLDLKLYDIPNTMLDSIKECAQLDVDMLTIHTSCGEGAMRAIAELKNQAKIPLIVGVTALTSFEDSSFAEIYNASLFSHTLKLADLAYRCGIDGVVCSVQESLYIKQRTQSNFLTITPGIRPFGEGADDQKRVATLKDAKAAQSDFAVIGRPIYKAENPLQVVENILKILQ</sequence>
<feature type="binding site" evidence="10">
    <location>
        <position position="182"/>
    </location>
    <ligand>
        <name>substrate</name>
    </ligand>
</feature>
<evidence type="ECO:0000313" key="15">
    <source>
        <dbReference type="Proteomes" id="UP000029925"/>
    </source>
</evidence>
<feature type="active site" description="For OMPdecase activity" evidence="9">
    <location>
        <position position="66"/>
    </location>
</feature>
<dbReference type="GO" id="GO:0006207">
    <property type="term" value="P:'de novo' pyrimidine nucleobase biosynthetic process"/>
    <property type="evidence" value="ECO:0007669"/>
    <property type="project" value="InterPro"/>
</dbReference>
<evidence type="ECO:0000256" key="4">
    <source>
        <dbReference type="ARBA" id="ARBA00021923"/>
    </source>
</evidence>
<dbReference type="RefSeq" id="WP_034326037.1">
    <property type="nucleotide sequence ID" value="NZ_CAJTQN010000003.1"/>
</dbReference>
<dbReference type="EMBL" id="JRPF02000004">
    <property type="protein sequence ID" value="TLD78619.1"/>
    <property type="molecule type" value="Genomic_DNA"/>
</dbReference>
<feature type="binding site" evidence="10">
    <location>
        <position position="211"/>
    </location>
    <ligand>
        <name>substrate</name>
    </ligand>
</feature>
<feature type="active site" description="For OMPdecase activity" evidence="9">
    <location>
        <position position="64"/>
    </location>
</feature>
<keyword evidence="6 11" id="KW-0665">Pyrimidine biosynthesis</keyword>
<dbReference type="SUPFAM" id="SSF51366">
    <property type="entry name" value="Ribulose-phoshate binding barrel"/>
    <property type="match status" value="1"/>
</dbReference>
<evidence type="ECO:0000256" key="9">
    <source>
        <dbReference type="PIRSR" id="PIRSR614732-1"/>
    </source>
</evidence>
<evidence type="ECO:0000313" key="14">
    <source>
        <dbReference type="EMBL" id="TLD78619.1"/>
    </source>
</evidence>
<keyword evidence="5 11" id="KW-0210">Decarboxylase</keyword>
<feature type="domain" description="Orotidine 5'-phosphate decarboxylase" evidence="12">
    <location>
        <begin position="2"/>
        <end position="227"/>
    </location>
</feature>
<dbReference type="GO" id="GO:0004590">
    <property type="term" value="F:orotidine-5'-phosphate decarboxylase activity"/>
    <property type="evidence" value="ECO:0007669"/>
    <property type="project" value="UniProtKB-EC"/>
</dbReference>
<dbReference type="InterPro" id="IPR013785">
    <property type="entry name" value="Aldolase_TIM"/>
</dbReference>
<feature type="binding site" evidence="10">
    <location>
        <position position="212"/>
    </location>
    <ligand>
        <name>substrate</name>
    </ligand>
</feature>
<dbReference type="Proteomes" id="UP000029925">
    <property type="component" value="Unassembled WGS sequence"/>
</dbReference>
<evidence type="ECO:0000313" key="16">
    <source>
        <dbReference type="Proteomes" id="UP000064525"/>
    </source>
</evidence>
<evidence type="ECO:0000313" key="13">
    <source>
        <dbReference type="EMBL" id="CUU40126.1"/>
    </source>
</evidence>
<feature type="binding site" evidence="10">
    <location>
        <position position="8"/>
    </location>
    <ligand>
        <name>substrate</name>
    </ligand>
</feature>